<dbReference type="Proteomes" id="UP001589789">
    <property type="component" value="Unassembled WGS sequence"/>
</dbReference>
<feature type="signal peptide" evidence="1">
    <location>
        <begin position="1"/>
        <end position="18"/>
    </location>
</feature>
<comment type="caution">
    <text evidence="2">The sequence shown here is derived from an EMBL/GenBank/DDBJ whole genome shotgun (WGS) entry which is preliminary data.</text>
</comment>
<feature type="chain" id="PRO_5046594510" evidence="1">
    <location>
        <begin position="19"/>
        <end position="58"/>
    </location>
</feature>
<keyword evidence="3" id="KW-1185">Reference proteome</keyword>
<name>A0ABV6ITY7_9PROT</name>
<dbReference type="EMBL" id="JBHLVZ010000037">
    <property type="protein sequence ID" value="MFC0386714.1"/>
    <property type="molecule type" value="Genomic_DNA"/>
</dbReference>
<organism evidence="2 3">
    <name type="scientific">Muricoccus vinaceus</name>
    <dbReference type="NCBI Taxonomy" id="424704"/>
    <lineage>
        <taxon>Bacteria</taxon>
        <taxon>Pseudomonadati</taxon>
        <taxon>Pseudomonadota</taxon>
        <taxon>Alphaproteobacteria</taxon>
        <taxon>Acetobacterales</taxon>
        <taxon>Roseomonadaceae</taxon>
        <taxon>Muricoccus</taxon>
    </lineage>
</organism>
<evidence type="ECO:0000256" key="1">
    <source>
        <dbReference type="SAM" id="SignalP"/>
    </source>
</evidence>
<evidence type="ECO:0000313" key="2">
    <source>
        <dbReference type="EMBL" id="MFC0386714.1"/>
    </source>
</evidence>
<reference evidence="2 3" key="1">
    <citation type="submission" date="2024-09" db="EMBL/GenBank/DDBJ databases">
        <authorList>
            <person name="Sun Q."/>
            <person name="Mori K."/>
        </authorList>
    </citation>
    <scope>NUCLEOTIDE SEQUENCE [LARGE SCALE GENOMIC DNA]</scope>
    <source>
        <strain evidence="2 3">CCM 7468</strain>
    </source>
</reference>
<dbReference type="RefSeq" id="WP_377051451.1">
    <property type="nucleotide sequence ID" value="NZ_JBHLVZ010000037.1"/>
</dbReference>
<proteinExistence type="predicted"/>
<dbReference type="PROSITE" id="PS51257">
    <property type="entry name" value="PROKAR_LIPOPROTEIN"/>
    <property type="match status" value="1"/>
</dbReference>
<evidence type="ECO:0000313" key="3">
    <source>
        <dbReference type="Proteomes" id="UP001589789"/>
    </source>
</evidence>
<protein>
    <submittedName>
        <fullName evidence="2">Uncharacterized protein</fullName>
    </submittedName>
</protein>
<accession>A0ABV6ITY7</accession>
<sequence>MRLLPVLAALAASMALTACTLNTAPANPPPSATVITPAPAPAPMMMAPAPSSPAVIVR</sequence>
<gene>
    <name evidence="2" type="ORF">ACFFIC_14330</name>
</gene>
<keyword evidence="1" id="KW-0732">Signal</keyword>